<organism evidence="8 9">
    <name type="scientific">Hyalangium minutum</name>
    <dbReference type="NCBI Taxonomy" id="394096"/>
    <lineage>
        <taxon>Bacteria</taxon>
        <taxon>Pseudomonadati</taxon>
        <taxon>Myxococcota</taxon>
        <taxon>Myxococcia</taxon>
        <taxon>Myxococcales</taxon>
        <taxon>Cystobacterineae</taxon>
        <taxon>Archangiaceae</taxon>
        <taxon>Hyalangium</taxon>
    </lineage>
</organism>
<feature type="domain" description="Sigma-54 factor interaction" evidence="7">
    <location>
        <begin position="175"/>
        <end position="303"/>
    </location>
</feature>
<dbReference type="SUPFAM" id="SSF49879">
    <property type="entry name" value="SMAD/FHA domain"/>
    <property type="match status" value="1"/>
</dbReference>
<dbReference type="Proteomes" id="UP000028725">
    <property type="component" value="Unassembled WGS sequence"/>
</dbReference>
<dbReference type="InterPro" id="IPR000253">
    <property type="entry name" value="FHA_dom"/>
</dbReference>
<evidence type="ECO:0000259" key="6">
    <source>
        <dbReference type="PROSITE" id="PS50006"/>
    </source>
</evidence>
<gene>
    <name evidence="8" type="ORF">DB31_0802</name>
</gene>
<keyword evidence="3" id="KW-0902">Two-component regulatory system</keyword>
<dbReference type="PROSITE" id="PS00676">
    <property type="entry name" value="SIGMA54_INTERACT_2"/>
    <property type="match status" value="1"/>
</dbReference>
<dbReference type="PROSITE" id="PS50045">
    <property type="entry name" value="SIGMA54_INTERACT_4"/>
    <property type="match status" value="1"/>
</dbReference>
<name>A0A085WF66_9BACT</name>
<dbReference type="SMART" id="SM00382">
    <property type="entry name" value="AAA"/>
    <property type="match status" value="1"/>
</dbReference>
<keyword evidence="4" id="KW-0238">DNA-binding</keyword>
<dbReference type="GO" id="GO:0003677">
    <property type="term" value="F:DNA binding"/>
    <property type="evidence" value="ECO:0007669"/>
    <property type="project" value="UniProtKB-KW"/>
</dbReference>
<dbReference type="PANTHER" id="PTHR32071:SF95">
    <property type="entry name" value="DNA-BINDING TRANSCRIPTIONAL REGULATOR NTRC"/>
    <property type="match status" value="1"/>
</dbReference>
<dbReference type="InterPro" id="IPR003593">
    <property type="entry name" value="AAA+_ATPase"/>
</dbReference>
<evidence type="ECO:0000256" key="3">
    <source>
        <dbReference type="ARBA" id="ARBA00023012"/>
    </source>
</evidence>
<proteinExistence type="predicted"/>
<evidence type="ECO:0000256" key="5">
    <source>
        <dbReference type="ARBA" id="ARBA00023159"/>
    </source>
</evidence>
<dbReference type="SUPFAM" id="SSF52540">
    <property type="entry name" value="P-loop containing nucleoside triphosphate hydrolases"/>
    <property type="match status" value="1"/>
</dbReference>
<protein>
    <submittedName>
        <fullName evidence="8">Response regulator of zinc sigma-54-dependent two-component system</fullName>
    </submittedName>
</protein>
<dbReference type="GO" id="GO:0005524">
    <property type="term" value="F:ATP binding"/>
    <property type="evidence" value="ECO:0007669"/>
    <property type="project" value="UniProtKB-KW"/>
</dbReference>
<dbReference type="Pfam" id="PF00158">
    <property type="entry name" value="Sigma54_activat"/>
    <property type="match status" value="1"/>
</dbReference>
<dbReference type="InterPro" id="IPR027417">
    <property type="entry name" value="P-loop_NTPase"/>
</dbReference>
<dbReference type="Pfam" id="PF00498">
    <property type="entry name" value="FHA"/>
    <property type="match status" value="1"/>
</dbReference>
<dbReference type="CDD" id="cd00009">
    <property type="entry name" value="AAA"/>
    <property type="match status" value="1"/>
</dbReference>
<dbReference type="EMBL" id="JMCB01000010">
    <property type="protein sequence ID" value="KFE66329.1"/>
    <property type="molecule type" value="Genomic_DNA"/>
</dbReference>
<accession>A0A085WF66</accession>
<feature type="domain" description="FHA" evidence="6">
    <location>
        <begin position="91"/>
        <end position="140"/>
    </location>
</feature>
<dbReference type="AlphaFoldDB" id="A0A085WF66"/>
<dbReference type="Gene3D" id="3.40.50.300">
    <property type="entry name" value="P-loop containing nucleotide triphosphate hydrolases"/>
    <property type="match status" value="1"/>
</dbReference>
<dbReference type="STRING" id="394096.DB31_0802"/>
<dbReference type="InterPro" id="IPR025943">
    <property type="entry name" value="Sigma_54_int_dom_ATP-bd_2"/>
</dbReference>
<dbReference type="PANTHER" id="PTHR32071">
    <property type="entry name" value="TRANSCRIPTIONAL REGULATORY PROTEIN"/>
    <property type="match status" value="1"/>
</dbReference>
<evidence type="ECO:0000313" key="8">
    <source>
        <dbReference type="EMBL" id="KFE66329.1"/>
    </source>
</evidence>
<dbReference type="GO" id="GO:0000160">
    <property type="term" value="P:phosphorelay signal transduction system"/>
    <property type="evidence" value="ECO:0007669"/>
    <property type="project" value="UniProtKB-KW"/>
</dbReference>
<reference evidence="8 9" key="1">
    <citation type="submission" date="2014-04" db="EMBL/GenBank/DDBJ databases">
        <title>Genome assembly of Hyalangium minutum DSM 14724.</title>
        <authorList>
            <person name="Sharma G."/>
            <person name="Subramanian S."/>
        </authorList>
    </citation>
    <scope>NUCLEOTIDE SEQUENCE [LARGE SCALE GENOMIC DNA]</scope>
    <source>
        <strain evidence="8 9">DSM 14724</strain>
    </source>
</reference>
<sequence>MLEDLSGQGTVVAGQRVRRGELEDGVDAQLGPWVALFRERGTRGGEGGTWTKRGTELQPRDAVKAEGLPPAQVRVKQGTTERVYTPDPGRFTVGKAPGNALVIQDKYISSRHLEVERSAAGFHVRDLNSTNGTYLAGVRVLEAEVPLGTVLQVGEAELRFEAQSAGVEPEGFHGLVGTDPALREVVEWVRRVGPAPVVVTVLGESGTGKELVAKALHACSPREGKPFIALNCATLSPALVESELFGHEKGAFTGADMRRKGAFEEADGGTLFLDEVGELTLEQQAKLLRVLESGEVKPVGAARARAFPRFRAVRRRWSCLRG</sequence>
<keyword evidence="1" id="KW-0547">Nucleotide-binding</keyword>
<dbReference type="Gene3D" id="2.60.200.20">
    <property type="match status" value="1"/>
</dbReference>
<dbReference type="SMART" id="SM00240">
    <property type="entry name" value="FHA"/>
    <property type="match status" value="1"/>
</dbReference>
<evidence type="ECO:0000313" key="9">
    <source>
        <dbReference type="Proteomes" id="UP000028725"/>
    </source>
</evidence>
<dbReference type="CDD" id="cd00060">
    <property type="entry name" value="FHA"/>
    <property type="match status" value="1"/>
</dbReference>
<keyword evidence="2" id="KW-0067">ATP-binding</keyword>
<keyword evidence="5" id="KW-0010">Activator</keyword>
<dbReference type="InterPro" id="IPR002078">
    <property type="entry name" value="Sigma_54_int"/>
</dbReference>
<keyword evidence="9" id="KW-1185">Reference proteome</keyword>
<comment type="caution">
    <text evidence="8">The sequence shown here is derived from an EMBL/GenBank/DDBJ whole genome shotgun (WGS) entry which is preliminary data.</text>
</comment>
<evidence type="ECO:0000256" key="1">
    <source>
        <dbReference type="ARBA" id="ARBA00022741"/>
    </source>
</evidence>
<evidence type="ECO:0000256" key="4">
    <source>
        <dbReference type="ARBA" id="ARBA00023125"/>
    </source>
</evidence>
<dbReference type="InterPro" id="IPR008984">
    <property type="entry name" value="SMAD_FHA_dom_sf"/>
</dbReference>
<evidence type="ECO:0000259" key="7">
    <source>
        <dbReference type="PROSITE" id="PS50045"/>
    </source>
</evidence>
<dbReference type="GO" id="GO:0006355">
    <property type="term" value="P:regulation of DNA-templated transcription"/>
    <property type="evidence" value="ECO:0007669"/>
    <property type="project" value="InterPro"/>
</dbReference>
<dbReference type="PROSITE" id="PS50006">
    <property type="entry name" value="FHA_DOMAIN"/>
    <property type="match status" value="1"/>
</dbReference>
<evidence type="ECO:0000256" key="2">
    <source>
        <dbReference type="ARBA" id="ARBA00022840"/>
    </source>
</evidence>